<feature type="domain" description="C2H2-type" evidence="14">
    <location>
        <begin position="442"/>
        <end position="469"/>
    </location>
</feature>
<dbReference type="PANTHER" id="PTHR23233">
    <property type="entry name" value="SAL-LIKE PROTEIN"/>
    <property type="match status" value="1"/>
</dbReference>
<comment type="similarity">
    <text evidence="11">Belongs to the sal C2H2-type zinc-finger protein family.</text>
</comment>
<evidence type="ECO:0000256" key="6">
    <source>
        <dbReference type="ARBA" id="ARBA00022833"/>
    </source>
</evidence>
<dbReference type="Pfam" id="PF12874">
    <property type="entry name" value="zf-met"/>
    <property type="match status" value="2"/>
</dbReference>
<feature type="region of interest" description="Disordered" evidence="13">
    <location>
        <begin position="670"/>
        <end position="719"/>
    </location>
</feature>
<dbReference type="OrthoDB" id="8749569at2759"/>
<evidence type="ECO:0000313" key="16">
    <source>
        <dbReference type="EMBL" id="CAF3523401.1"/>
    </source>
</evidence>
<dbReference type="PANTHER" id="PTHR23233:SF84">
    <property type="entry name" value="FI23031P1"/>
    <property type="match status" value="1"/>
</dbReference>
<dbReference type="FunFam" id="3.30.160.60:FF:000025">
    <property type="entry name" value="Spalt-like transcription factor 1"/>
    <property type="match status" value="1"/>
</dbReference>
<feature type="region of interest" description="Disordered" evidence="13">
    <location>
        <begin position="1"/>
        <end position="37"/>
    </location>
</feature>
<proteinExistence type="inferred from homology"/>
<feature type="compositionally biased region" description="Low complexity" evidence="13">
    <location>
        <begin position="531"/>
        <end position="541"/>
    </location>
</feature>
<protein>
    <recommendedName>
        <fullName evidence="14">C2H2-type domain-containing protein</fullName>
    </recommendedName>
</protein>
<keyword evidence="17" id="KW-1185">Reference proteome</keyword>
<feature type="compositionally biased region" description="Polar residues" evidence="13">
    <location>
        <begin position="320"/>
        <end position="334"/>
    </location>
</feature>
<dbReference type="Pfam" id="PF00096">
    <property type="entry name" value="zf-C2H2"/>
    <property type="match status" value="5"/>
</dbReference>
<dbReference type="SMART" id="SM00355">
    <property type="entry name" value="ZnF_C2H2"/>
    <property type="match status" value="7"/>
</dbReference>
<feature type="compositionally biased region" description="Acidic residues" evidence="13">
    <location>
        <begin position="304"/>
        <end position="318"/>
    </location>
</feature>
<feature type="compositionally biased region" description="Low complexity" evidence="13">
    <location>
        <begin position="670"/>
        <end position="688"/>
    </location>
</feature>
<keyword evidence="9" id="KW-0804">Transcription</keyword>
<comment type="caution">
    <text evidence="15">The sequence shown here is derived from an EMBL/GenBank/DDBJ whole genome shotgun (WGS) entry which is preliminary data.</text>
</comment>
<feature type="region of interest" description="Disordered" evidence="13">
    <location>
        <begin position="122"/>
        <end position="160"/>
    </location>
</feature>
<evidence type="ECO:0000256" key="10">
    <source>
        <dbReference type="ARBA" id="ARBA00023242"/>
    </source>
</evidence>
<evidence type="ECO:0000256" key="8">
    <source>
        <dbReference type="ARBA" id="ARBA00023125"/>
    </source>
</evidence>
<sequence length="860" mass="95381">MSNDDDQSSNGKNENNGTSSPPLNLNHANLHPTINNVDESTKNENLKFYPTCIDEEDLEEDVNVYDETYDECMSEKSESIAKPLEIIPDLDQLQIALQAIQEQQHLQMIMIKQFQMQLQSYQQQQPNSSKKSRKSLLENETNFDEENENEKDIRLSNNSENDQNFKTSLLLKENLYAANDQTSNLYRRKCTYCGKGFQSISQLKIHYRSHTDRFLKLSLNILGEKPFPCTLCDHRFTTRANLKVHFERHCLRSERKHAKKQIPLSSPNNMKENAKLKQDDDIPSTPLNLSTPKTEPVLPNIPVENEEDDDDEDQDEQELPITTPSTGTGTLSNNSVINFAQFQMESREGEPEDPNMAKLKDMIDQLERTTNKTDPNECVVCKRTLSCQSALKMHYRTHTGERPFRCKICARAFSTKGNLKTHMNVHRLTGTVPSPTIKSNFETCPICQKQYPNDVQFQQHLKVHLNESNPAKVEAAMKLMENGHDRLNEISGGEDLNESSQTSISHNSHDEPSSVTESTSQHVSPSVSTINTQTTQLSSSETTATTLSNSIAAMASAAAAAYTTNSLTYPHPFSLLAPSFYPAASRMTLSQLGILNGLNAAATFPFFAAMGGADPSTYGQQFQSTMIDANNNNSISTNKLGDSENEINVVDDYKMQIDSDNSSLALNITSAPSLSSPVSPADSTGHSSMRSRSRSSSRGTETSPTNDGGEQNYSSGSSSRRLSSLQHICSVCTKNFSSASALQIHMRTHTGEKPFKCHVCNRAFTTKGNLKVHMGTHLYANGSRRARRFDFNAYASSSSSMTSASSATTTAVQRVGGLLSINNGGVFENPESFFGFWRLLVAWKTNKGLIEKSASVSPCS</sequence>
<dbReference type="InterPro" id="IPR051565">
    <property type="entry name" value="Sal_C2H2-zinc-finger"/>
</dbReference>
<dbReference type="EMBL" id="CAJOBC010000037">
    <property type="protein sequence ID" value="CAF3523401.1"/>
    <property type="molecule type" value="Genomic_DNA"/>
</dbReference>
<feature type="domain" description="C2H2-type" evidence="14">
    <location>
        <begin position="404"/>
        <end position="426"/>
    </location>
</feature>
<dbReference type="FunFam" id="3.30.160.60:FF:000079">
    <property type="entry name" value="Spalt-like transcription factor 3"/>
    <property type="match status" value="1"/>
</dbReference>
<accession>A0A813NUK2</accession>
<feature type="domain" description="C2H2-type" evidence="14">
    <location>
        <begin position="727"/>
        <end position="754"/>
    </location>
</feature>
<dbReference type="FunFam" id="3.30.160.60:FF:000075">
    <property type="entry name" value="Putative zinc finger protein 536"/>
    <property type="match status" value="1"/>
</dbReference>
<dbReference type="EMBL" id="CAJNOQ010000037">
    <property type="protein sequence ID" value="CAF0744775.1"/>
    <property type="molecule type" value="Genomic_DNA"/>
</dbReference>
<evidence type="ECO:0000256" key="2">
    <source>
        <dbReference type="ARBA" id="ARBA00006991"/>
    </source>
</evidence>
<comment type="similarity">
    <text evidence="2">Belongs to the krueppel C2H2-type zinc-finger protein family.</text>
</comment>
<dbReference type="SUPFAM" id="SSF57667">
    <property type="entry name" value="beta-beta-alpha zinc fingers"/>
    <property type="match status" value="3"/>
</dbReference>
<keyword evidence="4" id="KW-0677">Repeat</keyword>
<evidence type="ECO:0000256" key="5">
    <source>
        <dbReference type="ARBA" id="ARBA00022771"/>
    </source>
</evidence>
<evidence type="ECO:0000256" key="1">
    <source>
        <dbReference type="ARBA" id="ARBA00004123"/>
    </source>
</evidence>
<keyword evidence="5 12" id="KW-0863">Zinc-finger</keyword>
<dbReference type="FunFam" id="3.30.160.60:FF:000130">
    <property type="entry name" value="Spalt-like transcription factor 4"/>
    <property type="match status" value="1"/>
</dbReference>
<dbReference type="AlphaFoldDB" id="A0A813NUK2"/>
<keyword evidence="8" id="KW-0238">DNA-binding</keyword>
<feature type="compositionally biased region" description="Polar residues" evidence="13">
    <location>
        <begin position="513"/>
        <end position="530"/>
    </location>
</feature>
<dbReference type="PROSITE" id="PS00028">
    <property type="entry name" value="ZINC_FINGER_C2H2_1"/>
    <property type="match status" value="7"/>
</dbReference>
<evidence type="ECO:0000256" key="11">
    <source>
        <dbReference type="ARBA" id="ARBA00038474"/>
    </source>
</evidence>
<feature type="region of interest" description="Disordered" evidence="13">
    <location>
        <begin position="256"/>
        <end position="334"/>
    </location>
</feature>
<feature type="domain" description="C2H2-type" evidence="14">
    <location>
        <begin position="376"/>
        <end position="403"/>
    </location>
</feature>
<gene>
    <name evidence="15" type="ORF">GPM918_LOCUS474</name>
    <name evidence="16" type="ORF">SRO942_LOCUS475</name>
</gene>
<feature type="compositionally biased region" description="Polar residues" evidence="13">
    <location>
        <begin position="699"/>
        <end position="713"/>
    </location>
</feature>
<feature type="domain" description="C2H2-type" evidence="14">
    <location>
        <begin position="227"/>
        <end position="254"/>
    </location>
</feature>
<dbReference type="Proteomes" id="UP000681722">
    <property type="component" value="Unassembled WGS sequence"/>
</dbReference>
<evidence type="ECO:0000256" key="3">
    <source>
        <dbReference type="ARBA" id="ARBA00022723"/>
    </source>
</evidence>
<evidence type="ECO:0000313" key="17">
    <source>
        <dbReference type="Proteomes" id="UP000663829"/>
    </source>
</evidence>
<feature type="domain" description="C2H2-type" evidence="14">
    <location>
        <begin position="188"/>
        <end position="211"/>
    </location>
</feature>
<organism evidence="15 17">
    <name type="scientific">Didymodactylos carnosus</name>
    <dbReference type="NCBI Taxonomy" id="1234261"/>
    <lineage>
        <taxon>Eukaryota</taxon>
        <taxon>Metazoa</taxon>
        <taxon>Spiralia</taxon>
        <taxon>Gnathifera</taxon>
        <taxon>Rotifera</taxon>
        <taxon>Eurotatoria</taxon>
        <taxon>Bdelloidea</taxon>
        <taxon>Philodinida</taxon>
        <taxon>Philodinidae</taxon>
        <taxon>Didymodactylos</taxon>
    </lineage>
</organism>
<dbReference type="InterPro" id="IPR013087">
    <property type="entry name" value="Znf_C2H2_type"/>
</dbReference>
<evidence type="ECO:0000259" key="14">
    <source>
        <dbReference type="PROSITE" id="PS50157"/>
    </source>
</evidence>
<keyword evidence="7" id="KW-0805">Transcription regulation</keyword>
<evidence type="ECO:0000256" key="9">
    <source>
        <dbReference type="ARBA" id="ARBA00023163"/>
    </source>
</evidence>
<feature type="region of interest" description="Disordered" evidence="13">
    <location>
        <begin position="486"/>
        <end position="541"/>
    </location>
</feature>
<evidence type="ECO:0000256" key="13">
    <source>
        <dbReference type="SAM" id="MobiDB-lite"/>
    </source>
</evidence>
<dbReference type="GO" id="GO:0000981">
    <property type="term" value="F:DNA-binding transcription factor activity, RNA polymerase II-specific"/>
    <property type="evidence" value="ECO:0007669"/>
    <property type="project" value="TreeGrafter"/>
</dbReference>
<comment type="subcellular location">
    <subcellularLocation>
        <location evidence="1">Nucleus</location>
    </subcellularLocation>
</comment>
<keyword evidence="10" id="KW-0539">Nucleus</keyword>
<feature type="compositionally biased region" description="Polar residues" evidence="13">
    <location>
        <begin position="8"/>
        <end position="37"/>
    </location>
</feature>
<name>A0A813NUK2_9BILA</name>
<keyword evidence="6" id="KW-0862">Zinc</keyword>
<dbReference type="PROSITE" id="PS50157">
    <property type="entry name" value="ZINC_FINGER_C2H2_2"/>
    <property type="match status" value="7"/>
</dbReference>
<feature type="domain" description="C2H2-type" evidence="14">
    <location>
        <begin position="755"/>
        <end position="777"/>
    </location>
</feature>
<keyword evidence="3" id="KW-0479">Metal-binding</keyword>
<reference evidence="15" key="1">
    <citation type="submission" date="2021-02" db="EMBL/GenBank/DDBJ databases">
        <authorList>
            <person name="Nowell W R."/>
        </authorList>
    </citation>
    <scope>NUCLEOTIDE SEQUENCE</scope>
</reference>
<dbReference type="Proteomes" id="UP000663829">
    <property type="component" value="Unassembled WGS sequence"/>
</dbReference>
<evidence type="ECO:0000256" key="4">
    <source>
        <dbReference type="ARBA" id="ARBA00022737"/>
    </source>
</evidence>
<dbReference type="GO" id="GO:0005634">
    <property type="term" value="C:nucleus"/>
    <property type="evidence" value="ECO:0007669"/>
    <property type="project" value="UniProtKB-SubCell"/>
</dbReference>
<evidence type="ECO:0000313" key="15">
    <source>
        <dbReference type="EMBL" id="CAF0744775.1"/>
    </source>
</evidence>
<evidence type="ECO:0000256" key="7">
    <source>
        <dbReference type="ARBA" id="ARBA00023015"/>
    </source>
</evidence>
<dbReference type="Gene3D" id="3.30.160.60">
    <property type="entry name" value="Classic Zinc Finger"/>
    <property type="match status" value="6"/>
</dbReference>
<dbReference type="InterPro" id="IPR036236">
    <property type="entry name" value="Znf_C2H2_sf"/>
</dbReference>
<dbReference type="GO" id="GO:0008270">
    <property type="term" value="F:zinc ion binding"/>
    <property type="evidence" value="ECO:0007669"/>
    <property type="project" value="UniProtKB-KW"/>
</dbReference>
<evidence type="ECO:0000256" key="12">
    <source>
        <dbReference type="PROSITE-ProRule" id="PRU00042"/>
    </source>
</evidence>
<dbReference type="FunFam" id="3.30.160.60:FF:000302">
    <property type="entry name" value="Spalt-like transcription factor 1"/>
    <property type="match status" value="1"/>
</dbReference>
<dbReference type="GO" id="GO:0000978">
    <property type="term" value="F:RNA polymerase II cis-regulatory region sequence-specific DNA binding"/>
    <property type="evidence" value="ECO:0007669"/>
    <property type="project" value="TreeGrafter"/>
</dbReference>